<evidence type="ECO:0000256" key="4">
    <source>
        <dbReference type="ARBA" id="ARBA00023136"/>
    </source>
</evidence>
<keyword evidence="4 5" id="KW-0472">Membrane</keyword>
<dbReference type="Proteomes" id="UP000199515">
    <property type="component" value="Unassembled WGS sequence"/>
</dbReference>
<keyword evidence="8" id="KW-1185">Reference proteome</keyword>
<sequence>MAVREPPASSPEDLGRHAAWYVLAGVVTTAAQAVLFLVLRPELGSQAANLVAIAITTVGNTEFHRRVTFEGRRSKATKRHFQDLLTFCFYAGYGSLVLASLDVLVAQPSALLETAVLLAASLVGGIVRFAVLRWWVFARA</sequence>
<organism evidence="7 8">
    <name type="scientific">Amycolatopsis xylanica</name>
    <dbReference type="NCBI Taxonomy" id="589385"/>
    <lineage>
        <taxon>Bacteria</taxon>
        <taxon>Bacillati</taxon>
        <taxon>Actinomycetota</taxon>
        <taxon>Actinomycetes</taxon>
        <taxon>Pseudonocardiales</taxon>
        <taxon>Pseudonocardiaceae</taxon>
        <taxon>Amycolatopsis</taxon>
    </lineage>
</organism>
<dbReference type="GO" id="GO:0016020">
    <property type="term" value="C:membrane"/>
    <property type="evidence" value="ECO:0007669"/>
    <property type="project" value="UniProtKB-SubCell"/>
</dbReference>
<dbReference type="Pfam" id="PF04138">
    <property type="entry name" value="GtrA_DPMS_TM"/>
    <property type="match status" value="1"/>
</dbReference>
<feature type="domain" description="GtrA/DPMS transmembrane" evidence="6">
    <location>
        <begin position="21"/>
        <end position="137"/>
    </location>
</feature>
<proteinExistence type="predicted"/>
<evidence type="ECO:0000256" key="2">
    <source>
        <dbReference type="ARBA" id="ARBA00022692"/>
    </source>
</evidence>
<evidence type="ECO:0000256" key="1">
    <source>
        <dbReference type="ARBA" id="ARBA00004141"/>
    </source>
</evidence>
<feature type="transmembrane region" description="Helical" evidence="5">
    <location>
        <begin position="20"/>
        <end position="39"/>
    </location>
</feature>
<evidence type="ECO:0000313" key="7">
    <source>
        <dbReference type="EMBL" id="SDZ17932.1"/>
    </source>
</evidence>
<evidence type="ECO:0000259" key="6">
    <source>
        <dbReference type="Pfam" id="PF04138"/>
    </source>
</evidence>
<dbReference type="InterPro" id="IPR007267">
    <property type="entry name" value="GtrA_DPMS_TM"/>
</dbReference>
<feature type="transmembrane region" description="Helical" evidence="5">
    <location>
        <begin position="116"/>
        <end position="136"/>
    </location>
</feature>
<gene>
    <name evidence="7" type="ORF">SAMN05421504_110137</name>
</gene>
<accession>A0A1H3QWG4</accession>
<dbReference type="AlphaFoldDB" id="A0A1H3QWG4"/>
<dbReference type="STRING" id="589385.SAMN05421504_110137"/>
<evidence type="ECO:0000256" key="3">
    <source>
        <dbReference type="ARBA" id="ARBA00022989"/>
    </source>
</evidence>
<feature type="transmembrane region" description="Helical" evidence="5">
    <location>
        <begin position="84"/>
        <end position="104"/>
    </location>
</feature>
<evidence type="ECO:0000313" key="8">
    <source>
        <dbReference type="Proteomes" id="UP000199515"/>
    </source>
</evidence>
<keyword evidence="3 5" id="KW-1133">Transmembrane helix</keyword>
<reference evidence="7 8" key="1">
    <citation type="submission" date="2016-10" db="EMBL/GenBank/DDBJ databases">
        <authorList>
            <person name="de Groot N.N."/>
        </authorList>
    </citation>
    <scope>NUCLEOTIDE SEQUENCE [LARGE SCALE GENOMIC DNA]</scope>
    <source>
        <strain evidence="7 8">CPCC 202699</strain>
    </source>
</reference>
<keyword evidence="2 5" id="KW-0812">Transmembrane</keyword>
<evidence type="ECO:0000256" key="5">
    <source>
        <dbReference type="SAM" id="Phobius"/>
    </source>
</evidence>
<dbReference type="GO" id="GO:0000271">
    <property type="term" value="P:polysaccharide biosynthetic process"/>
    <property type="evidence" value="ECO:0007669"/>
    <property type="project" value="InterPro"/>
</dbReference>
<protein>
    <submittedName>
        <fullName evidence="7">Putative flippase GtrA (Transmembrane translocase of bactoprenol-linked glucose)</fullName>
    </submittedName>
</protein>
<comment type="subcellular location">
    <subcellularLocation>
        <location evidence="1">Membrane</location>
        <topology evidence="1">Multi-pass membrane protein</topology>
    </subcellularLocation>
</comment>
<name>A0A1H3QWG4_9PSEU</name>
<dbReference type="EMBL" id="FNON01000010">
    <property type="protein sequence ID" value="SDZ17932.1"/>
    <property type="molecule type" value="Genomic_DNA"/>
</dbReference>